<dbReference type="Gene3D" id="3.40.980.10">
    <property type="entry name" value="MoaB/Mog-like domain"/>
    <property type="match status" value="1"/>
</dbReference>
<organism evidence="5 6">
    <name type="scientific">Candidatus Allocopromorpha excrementigallinarum</name>
    <dbReference type="NCBI Taxonomy" id="2840742"/>
    <lineage>
        <taxon>Bacteria</taxon>
        <taxon>Bacillati</taxon>
        <taxon>Bacillota</taxon>
        <taxon>Clostridia</taxon>
        <taxon>Eubacteriales</taxon>
        <taxon>Eubacteriaceae</taxon>
        <taxon>Eubacteriaceae incertae sedis</taxon>
        <taxon>Candidatus Allocopromorpha</taxon>
    </lineage>
</organism>
<dbReference type="SMART" id="SM00852">
    <property type="entry name" value="MoCF_biosynth"/>
    <property type="match status" value="1"/>
</dbReference>
<evidence type="ECO:0000256" key="3">
    <source>
        <dbReference type="ARBA" id="ARBA00023150"/>
    </source>
</evidence>
<accession>A0A9D1HZE8</accession>
<dbReference type="PROSITE" id="PS01078">
    <property type="entry name" value="MOCF_BIOSYNTHESIS_1"/>
    <property type="match status" value="1"/>
</dbReference>
<evidence type="ECO:0000259" key="4">
    <source>
        <dbReference type="SMART" id="SM00852"/>
    </source>
</evidence>
<keyword evidence="3" id="KW-0501">Molybdenum cofactor biosynthesis</keyword>
<dbReference type="InterPro" id="IPR051920">
    <property type="entry name" value="MPT_Adenylyltrnsfr/MoaC-Rel"/>
</dbReference>
<dbReference type="InterPro" id="IPR008284">
    <property type="entry name" value="MoCF_biosynth_CS"/>
</dbReference>
<dbReference type="NCBIfam" id="TIGR00177">
    <property type="entry name" value="molyb_syn"/>
    <property type="match status" value="1"/>
</dbReference>
<dbReference type="CDD" id="cd00886">
    <property type="entry name" value="MogA_MoaB"/>
    <property type="match status" value="1"/>
</dbReference>
<evidence type="ECO:0000313" key="5">
    <source>
        <dbReference type="EMBL" id="HIU25339.1"/>
    </source>
</evidence>
<comment type="pathway">
    <text evidence="2">Cofactor biosynthesis; molybdopterin biosynthesis.</text>
</comment>
<dbReference type="InterPro" id="IPR001453">
    <property type="entry name" value="MoaB/Mog_dom"/>
</dbReference>
<dbReference type="EMBL" id="DVMP01000048">
    <property type="protein sequence ID" value="HIU25339.1"/>
    <property type="molecule type" value="Genomic_DNA"/>
</dbReference>
<evidence type="ECO:0000256" key="2">
    <source>
        <dbReference type="ARBA" id="ARBA00005046"/>
    </source>
</evidence>
<sequence length="173" mass="18626">MKYTAAVITMSDKGSKGLREDTAGDAVAAILEKNGWTLEYRTLIPDEYSQIKEELVRCADDLAVQLVVTTGGTGFSLRDVTPEATLAVGDREVRGIPEAMRAESMRITPMGMLSRAAAVLRKRTLIINLPGSRKAASECLEAVIGPVKHGVDVLMGDAGDCAEMHLHGKEQEK</sequence>
<comment type="function">
    <text evidence="1">May be involved in the biosynthesis of molybdopterin.</text>
</comment>
<feature type="domain" description="MoaB/Mog" evidence="4">
    <location>
        <begin position="6"/>
        <end position="150"/>
    </location>
</feature>
<name>A0A9D1HZE8_9FIRM</name>
<dbReference type="AlphaFoldDB" id="A0A9D1HZE8"/>
<reference evidence="5" key="1">
    <citation type="submission" date="2020-10" db="EMBL/GenBank/DDBJ databases">
        <authorList>
            <person name="Gilroy R."/>
        </authorList>
    </citation>
    <scope>NUCLEOTIDE SEQUENCE</scope>
    <source>
        <strain evidence="5">ChiHcec3-6078</strain>
    </source>
</reference>
<protein>
    <submittedName>
        <fullName evidence="5">MogA/MoaB family molybdenum cofactor biosynthesis protein</fullName>
    </submittedName>
</protein>
<gene>
    <name evidence="5" type="ORF">IAC50_02415</name>
</gene>
<dbReference type="PANTHER" id="PTHR43764:SF1">
    <property type="entry name" value="MOLYBDOPTERIN MOLYBDOTRANSFERASE"/>
    <property type="match status" value="1"/>
</dbReference>
<evidence type="ECO:0000256" key="1">
    <source>
        <dbReference type="ARBA" id="ARBA00003487"/>
    </source>
</evidence>
<reference evidence="5" key="2">
    <citation type="journal article" date="2021" name="PeerJ">
        <title>Extensive microbial diversity within the chicken gut microbiome revealed by metagenomics and culture.</title>
        <authorList>
            <person name="Gilroy R."/>
            <person name="Ravi A."/>
            <person name="Getino M."/>
            <person name="Pursley I."/>
            <person name="Horton D.L."/>
            <person name="Alikhan N.F."/>
            <person name="Baker D."/>
            <person name="Gharbi K."/>
            <person name="Hall N."/>
            <person name="Watson M."/>
            <person name="Adriaenssens E.M."/>
            <person name="Foster-Nyarko E."/>
            <person name="Jarju S."/>
            <person name="Secka A."/>
            <person name="Antonio M."/>
            <person name="Oren A."/>
            <person name="Chaudhuri R.R."/>
            <person name="La Ragione R."/>
            <person name="Hildebrand F."/>
            <person name="Pallen M.J."/>
        </authorList>
    </citation>
    <scope>NUCLEOTIDE SEQUENCE</scope>
    <source>
        <strain evidence="5">ChiHcec3-6078</strain>
    </source>
</reference>
<dbReference type="SUPFAM" id="SSF53218">
    <property type="entry name" value="Molybdenum cofactor biosynthesis proteins"/>
    <property type="match status" value="1"/>
</dbReference>
<dbReference type="Pfam" id="PF00994">
    <property type="entry name" value="MoCF_biosynth"/>
    <property type="match status" value="1"/>
</dbReference>
<dbReference type="Proteomes" id="UP000824090">
    <property type="component" value="Unassembled WGS sequence"/>
</dbReference>
<evidence type="ECO:0000313" key="6">
    <source>
        <dbReference type="Proteomes" id="UP000824090"/>
    </source>
</evidence>
<dbReference type="GO" id="GO:0006777">
    <property type="term" value="P:Mo-molybdopterin cofactor biosynthetic process"/>
    <property type="evidence" value="ECO:0007669"/>
    <property type="project" value="UniProtKB-KW"/>
</dbReference>
<dbReference type="PANTHER" id="PTHR43764">
    <property type="entry name" value="MOLYBDENUM COFACTOR BIOSYNTHESIS"/>
    <property type="match status" value="1"/>
</dbReference>
<dbReference type="InterPro" id="IPR036425">
    <property type="entry name" value="MoaB/Mog-like_dom_sf"/>
</dbReference>
<proteinExistence type="predicted"/>
<comment type="caution">
    <text evidence="5">The sequence shown here is derived from an EMBL/GenBank/DDBJ whole genome shotgun (WGS) entry which is preliminary data.</text>
</comment>